<comment type="caution">
    <text evidence="3">The sequence shown here is derived from an EMBL/GenBank/DDBJ whole genome shotgun (WGS) entry which is preliminary data.</text>
</comment>
<comment type="caution">
    <text evidence="2">Lacks conserved residue(s) required for the propagation of feature annotation.</text>
</comment>
<dbReference type="OrthoDB" id="10062665at2759"/>
<dbReference type="EMBL" id="UYJE01009610">
    <property type="protein sequence ID" value="VDI74789.1"/>
    <property type="molecule type" value="Genomic_DNA"/>
</dbReference>
<dbReference type="SMART" id="SM00192">
    <property type="entry name" value="LDLa"/>
    <property type="match status" value="4"/>
</dbReference>
<name>A0A8B6H7K6_MYTGA</name>
<feature type="disulfide bond" evidence="2">
    <location>
        <begin position="69"/>
        <end position="84"/>
    </location>
</feature>
<dbReference type="Gene3D" id="4.10.400.10">
    <property type="entry name" value="Low-density Lipoprotein Receptor"/>
    <property type="match status" value="3"/>
</dbReference>
<dbReference type="CDD" id="cd00112">
    <property type="entry name" value="LDLa"/>
    <property type="match status" value="2"/>
</dbReference>
<dbReference type="InterPro" id="IPR002172">
    <property type="entry name" value="LDrepeatLR_classA_rpt"/>
</dbReference>
<dbReference type="GO" id="GO:0043235">
    <property type="term" value="C:receptor complex"/>
    <property type="evidence" value="ECO:0007669"/>
    <property type="project" value="TreeGrafter"/>
</dbReference>
<evidence type="ECO:0000256" key="2">
    <source>
        <dbReference type="PROSITE-ProRule" id="PRU00124"/>
    </source>
</evidence>
<dbReference type="InterPro" id="IPR036055">
    <property type="entry name" value="LDL_receptor-like_sf"/>
</dbReference>
<dbReference type="GO" id="GO:0005041">
    <property type="term" value="F:low-density lipoprotein particle receptor activity"/>
    <property type="evidence" value="ECO:0007669"/>
    <property type="project" value="TreeGrafter"/>
</dbReference>
<gene>
    <name evidence="3" type="ORF">MGAL_10B025466</name>
</gene>
<evidence type="ECO:0000313" key="4">
    <source>
        <dbReference type="Proteomes" id="UP000596742"/>
    </source>
</evidence>
<evidence type="ECO:0000313" key="3">
    <source>
        <dbReference type="EMBL" id="VDI74789.1"/>
    </source>
</evidence>
<feature type="disulfide bond" evidence="2">
    <location>
        <begin position="107"/>
        <end position="122"/>
    </location>
</feature>
<dbReference type="PRINTS" id="PR00261">
    <property type="entry name" value="LDLRECEPTOR"/>
</dbReference>
<accession>A0A8B6H7K6</accession>
<proteinExistence type="predicted"/>
<dbReference type="Proteomes" id="UP000596742">
    <property type="component" value="Unassembled WGS sequence"/>
</dbReference>
<dbReference type="PANTHER" id="PTHR22722">
    <property type="entry name" value="LOW-DENSITY LIPOPROTEIN RECEPTOR-RELATED PROTEIN 2-RELATED"/>
    <property type="match status" value="1"/>
</dbReference>
<keyword evidence="4" id="KW-1185">Reference proteome</keyword>
<reference evidence="3" key="1">
    <citation type="submission" date="2018-11" db="EMBL/GenBank/DDBJ databases">
        <authorList>
            <person name="Alioto T."/>
            <person name="Alioto T."/>
        </authorList>
    </citation>
    <scope>NUCLEOTIDE SEQUENCE</scope>
</reference>
<dbReference type="PANTHER" id="PTHR22722:SF5">
    <property type="entry name" value="LOW-DENSITY LIPOPROTEIN RECEPTOR-RELATED PROTEIN 1B"/>
    <property type="match status" value="1"/>
</dbReference>
<dbReference type="PROSITE" id="PS50068">
    <property type="entry name" value="LDLRA_2"/>
    <property type="match status" value="4"/>
</dbReference>
<organism evidence="3 4">
    <name type="scientific">Mytilus galloprovincialis</name>
    <name type="common">Mediterranean mussel</name>
    <dbReference type="NCBI Taxonomy" id="29158"/>
    <lineage>
        <taxon>Eukaryota</taxon>
        <taxon>Metazoa</taxon>
        <taxon>Spiralia</taxon>
        <taxon>Lophotrochozoa</taxon>
        <taxon>Mollusca</taxon>
        <taxon>Bivalvia</taxon>
        <taxon>Autobranchia</taxon>
        <taxon>Pteriomorphia</taxon>
        <taxon>Mytilida</taxon>
        <taxon>Mytiloidea</taxon>
        <taxon>Mytilidae</taxon>
        <taxon>Mytilinae</taxon>
        <taxon>Mytilus</taxon>
    </lineage>
</organism>
<feature type="disulfide bond" evidence="2">
    <location>
        <begin position="29"/>
        <end position="44"/>
    </location>
</feature>
<dbReference type="GO" id="GO:0005886">
    <property type="term" value="C:plasma membrane"/>
    <property type="evidence" value="ECO:0007669"/>
    <property type="project" value="TreeGrafter"/>
</dbReference>
<sequence>MEGQHGENCSPEELECIIDKQCYPKENRCNGIEDCRDGSDEFECDACNGGAVPCRGRYNLRCFPSDTRCDGIPACLHADDEENCTVCNKNAFKCPKEERCIPEKRLCDGIADCNDFADEIGCWECGADELVCIETLNQNLKCIHASKILDGNNDCGQCSDENFSEECFYGMLIFLLRTGIRLKSGKKLLTSRRLVSWTCRHGRRKNKKQLSFYF</sequence>
<dbReference type="InterPro" id="IPR051221">
    <property type="entry name" value="LDLR-related"/>
</dbReference>
<evidence type="ECO:0000256" key="1">
    <source>
        <dbReference type="ARBA" id="ARBA00023157"/>
    </source>
</evidence>
<dbReference type="AlphaFoldDB" id="A0A8B6H7K6"/>
<dbReference type="Pfam" id="PF00057">
    <property type="entry name" value="Ldl_recept_a"/>
    <property type="match status" value="2"/>
</dbReference>
<protein>
    <submittedName>
        <fullName evidence="3">Uncharacterized protein</fullName>
    </submittedName>
</protein>
<dbReference type="SUPFAM" id="SSF57424">
    <property type="entry name" value="LDL receptor-like module"/>
    <property type="match status" value="3"/>
</dbReference>
<keyword evidence="1 2" id="KW-1015">Disulfide bond</keyword>